<organism evidence="2">
    <name type="scientific">marine metagenome</name>
    <dbReference type="NCBI Taxonomy" id="408172"/>
    <lineage>
        <taxon>unclassified sequences</taxon>
        <taxon>metagenomes</taxon>
        <taxon>ecological metagenomes</taxon>
    </lineage>
</organism>
<feature type="transmembrane region" description="Helical" evidence="1">
    <location>
        <begin position="115"/>
        <end position="132"/>
    </location>
</feature>
<keyword evidence="1" id="KW-0812">Transmembrane</keyword>
<feature type="transmembrane region" description="Helical" evidence="1">
    <location>
        <begin position="39"/>
        <end position="61"/>
    </location>
</feature>
<dbReference type="EMBL" id="UINC01074150">
    <property type="protein sequence ID" value="SVC11064.1"/>
    <property type="molecule type" value="Genomic_DNA"/>
</dbReference>
<name>A0A382JFD8_9ZZZZ</name>
<dbReference type="Gene3D" id="1.10.1760.20">
    <property type="match status" value="1"/>
</dbReference>
<evidence type="ECO:0000313" key="2">
    <source>
        <dbReference type="EMBL" id="SVC11064.1"/>
    </source>
</evidence>
<feature type="transmembrane region" description="Helical" evidence="1">
    <location>
        <begin position="73"/>
        <end position="95"/>
    </location>
</feature>
<dbReference type="GO" id="GO:0005886">
    <property type="term" value="C:plasma membrane"/>
    <property type="evidence" value="ECO:0007669"/>
    <property type="project" value="InterPro"/>
</dbReference>
<keyword evidence="1" id="KW-0472">Membrane</keyword>
<protein>
    <submittedName>
        <fullName evidence="2">Uncharacterized protein</fullName>
    </submittedName>
</protein>
<proteinExistence type="predicted"/>
<accession>A0A382JFD8</accession>
<dbReference type="GO" id="GO:0015225">
    <property type="term" value="F:biotin transmembrane transporter activity"/>
    <property type="evidence" value="ECO:0007669"/>
    <property type="project" value="InterPro"/>
</dbReference>
<dbReference type="PANTHER" id="PTHR34295">
    <property type="entry name" value="BIOTIN TRANSPORTER BIOY"/>
    <property type="match status" value="1"/>
</dbReference>
<dbReference type="Pfam" id="PF02632">
    <property type="entry name" value="BioY"/>
    <property type="match status" value="1"/>
</dbReference>
<gene>
    <name evidence="2" type="ORF">METZ01_LOCUS263918</name>
</gene>
<keyword evidence="1" id="KW-1133">Transmembrane helix</keyword>
<evidence type="ECO:0000256" key="1">
    <source>
        <dbReference type="SAM" id="Phobius"/>
    </source>
</evidence>
<sequence length="136" mass="15075">MFYYISGLAGLPVFANENQGNLFIILDISEVVKGYNYVFMGVTGGYLLGFIVATVFIGFIVQSGWNRGATIWAMLLGSFLIYVPALIWLTVFDFGWPAEGELFTSAVYPFIPGDLLKVVLASMLISAAYSYLDRRK</sequence>
<reference evidence="2" key="1">
    <citation type="submission" date="2018-05" db="EMBL/GenBank/DDBJ databases">
        <authorList>
            <person name="Lanie J.A."/>
            <person name="Ng W.-L."/>
            <person name="Kazmierczak K.M."/>
            <person name="Andrzejewski T.M."/>
            <person name="Davidsen T.M."/>
            <person name="Wayne K.J."/>
            <person name="Tettelin H."/>
            <person name="Glass J.I."/>
            <person name="Rusch D."/>
            <person name="Podicherti R."/>
            <person name="Tsui H.-C.T."/>
            <person name="Winkler M.E."/>
        </authorList>
    </citation>
    <scope>NUCLEOTIDE SEQUENCE</scope>
</reference>
<dbReference type="AlphaFoldDB" id="A0A382JFD8"/>
<dbReference type="PANTHER" id="PTHR34295:SF1">
    <property type="entry name" value="BIOTIN TRANSPORTER BIOY"/>
    <property type="match status" value="1"/>
</dbReference>
<dbReference type="InterPro" id="IPR003784">
    <property type="entry name" value="BioY"/>
</dbReference>